<organism evidence="9 10">
    <name type="scientific">Mya arenaria</name>
    <name type="common">Soft-shell clam</name>
    <dbReference type="NCBI Taxonomy" id="6604"/>
    <lineage>
        <taxon>Eukaryota</taxon>
        <taxon>Metazoa</taxon>
        <taxon>Spiralia</taxon>
        <taxon>Lophotrochozoa</taxon>
        <taxon>Mollusca</taxon>
        <taxon>Bivalvia</taxon>
        <taxon>Autobranchia</taxon>
        <taxon>Heteroconchia</taxon>
        <taxon>Euheterodonta</taxon>
        <taxon>Imparidentia</taxon>
        <taxon>Neoheterodontei</taxon>
        <taxon>Myida</taxon>
        <taxon>Myoidea</taxon>
        <taxon>Myidae</taxon>
        <taxon>Mya</taxon>
    </lineage>
</organism>
<dbReference type="InterPro" id="IPR032675">
    <property type="entry name" value="LRR_dom_sf"/>
</dbReference>
<dbReference type="Gene3D" id="3.80.10.10">
    <property type="entry name" value="Ribonuclease Inhibitor"/>
    <property type="match status" value="1"/>
</dbReference>
<feature type="domain" description="TIR" evidence="8">
    <location>
        <begin position="109"/>
        <end position="242"/>
    </location>
</feature>
<sequence>MITLRNNSFRCDCTTGWMKEWLLQHEAVVSDWLEVMCVDNNENSVQLISVPDKMFACVPRTSWSVAQHVVMPSTILGSLVIVITVCSALIVIFRKTIKKCLENRDTEMVELEGRVLFDAHTNDEEFVSENITGALEEKGITTSLVDYEFIPGTDIRDEIFGVLQNARSLIFVLSQDTLKDEHLMYRLSIAITVALTRQDNFLLICTMNNLDFNSRYLTSDVKTFLNNFVYLESEDKNLSHRLWEAITFSNEKEVGEDRNIWHNGENNRLLED</sequence>
<evidence type="ECO:0000256" key="1">
    <source>
        <dbReference type="ARBA" id="ARBA00004167"/>
    </source>
</evidence>
<dbReference type="PROSITE" id="PS50104">
    <property type="entry name" value="TIR"/>
    <property type="match status" value="1"/>
</dbReference>
<dbReference type="Pfam" id="PF01582">
    <property type="entry name" value="TIR"/>
    <property type="match status" value="1"/>
</dbReference>
<gene>
    <name evidence="9" type="ORF">MAR_010159</name>
</gene>
<reference evidence="9" key="1">
    <citation type="submission" date="2022-11" db="EMBL/GenBank/DDBJ databases">
        <title>Centuries of genome instability and evolution in soft-shell clam transmissible cancer (bioRxiv).</title>
        <authorList>
            <person name="Hart S.F.M."/>
            <person name="Yonemitsu M.A."/>
            <person name="Giersch R.M."/>
            <person name="Beal B.F."/>
            <person name="Arriagada G."/>
            <person name="Davis B.W."/>
            <person name="Ostrander E.A."/>
            <person name="Goff S.P."/>
            <person name="Metzger M.J."/>
        </authorList>
    </citation>
    <scope>NUCLEOTIDE SEQUENCE</scope>
    <source>
        <strain evidence="9">MELC-2E11</strain>
        <tissue evidence="9">Siphon/mantle</tissue>
    </source>
</reference>
<dbReference type="SMART" id="SM00082">
    <property type="entry name" value="LRRCT"/>
    <property type="match status" value="1"/>
</dbReference>
<keyword evidence="5 7" id="KW-1133">Transmembrane helix</keyword>
<dbReference type="PANTHER" id="PTHR24365">
    <property type="entry name" value="TOLL-LIKE RECEPTOR"/>
    <property type="match status" value="1"/>
</dbReference>
<protein>
    <recommendedName>
        <fullName evidence="8">TIR domain-containing protein</fullName>
    </recommendedName>
</protein>
<evidence type="ECO:0000256" key="5">
    <source>
        <dbReference type="ARBA" id="ARBA00022989"/>
    </source>
</evidence>
<dbReference type="Gene3D" id="3.40.50.10140">
    <property type="entry name" value="Toll/interleukin-1 receptor homology (TIR) domain"/>
    <property type="match status" value="1"/>
</dbReference>
<evidence type="ECO:0000256" key="2">
    <source>
        <dbReference type="ARBA" id="ARBA00022614"/>
    </source>
</evidence>
<dbReference type="InterPro" id="IPR035897">
    <property type="entry name" value="Toll_tir_struct_dom_sf"/>
</dbReference>
<dbReference type="PANTHER" id="PTHR24365:SF541">
    <property type="entry name" value="PROTEIN TOLL-RELATED"/>
    <property type="match status" value="1"/>
</dbReference>
<comment type="subcellular location">
    <subcellularLocation>
        <location evidence="1">Membrane</location>
        <topology evidence="1">Single-pass membrane protein</topology>
    </subcellularLocation>
</comment>
<keyword evidence="2" id="KW-0433">Leucine-rich repeat</keyword>
<dbReference type="InterPro" id="IPR000483">
    <property type="entry name" value="Cys-rich_flank_reg_C"/>
</dbReference>
<evidence type="ECO:0000256" key="3">
    <source>
        <dbReference type="ARBA" id="ARBA00022692"/>
    </source>
</evidence>
<keyword evidence="4" id="KW-0732">Signal</keyword>
<accession>A0ABY7E4Z4</accession>
<dbReference type="InterPro" id="IPR000157">
    <property type="entry name" value="TIR_dom"/>
</dbReference>
<keyword evidence="6 7" id="KW-0472">Membrane</keyword>
<name>A0ABY7E4Z4_MYAAR</name>
<proteinExistence type="predicted"/>
<evidence type="ECO:0000256" key="7">
    <source>
        <dbReference type="SAM" id="Phobius"/>
    </source>
</evidence>
<feature type="transmembrane region" description="Helical" evidence="7">
    <location>
        <begin position="69"/>
        <end position="93"/>
    </location>
</feature>
<dbReference type="EMBL" id="CP111015">
    <property type="protein sequence ID" value="WAR03601.1"/>
    <property type="molecule type" value="Genomic_DNA"/>
</dbReference>
<keyword evidence="10" id="KW-1185">Reference proteome</keyword>
<evidence type="ECO:0000259" key="8">
    <source>
        <dbReference type="PROSITE" id="PS50104"/>
    </source>
</evidence>
<evidence type="ECO:0000313" key="9">
    <source>
        <dbReference type="EMBL" id="WAR03601.1"/>
    </source>
</evidence>
<dbReference type="SUPFAM" id="SSF52200">
    <property type="entry name" value="Toll/Interleukin receptor TIR domain"/>
    <property type="match status" value="1"/>
</dbReference>
<keyword evidence="3 7" id="KW-0812">Transmembrane</keyword>
<evidence type="ECO:0000313" key="10">
    <source>
        <dbReference type="Proteomes" id="UP001164746"/>
    </source>
</evidence>
<dbReference type="Proteomes" id="UP001164746">
    <property type="component" value="Chromosome 4"/>
</dbReference>
<evidence type="ECO:0000256" key="4">
    <source>
        <dbReference type="ARBA" id="ARBA00022729"/>
    </source>
</evidence>
<evidence type="ECO:0000256" key="6">
    <source>
        <dbReference type="ARBA" id="ARBA00023136"/>
    </source>
</evidence>